<dbReference type="Pfam" id="PF13548">
    <property type="entry name" value="DUF4126"/>
    <property type="match status" value="1"/>
</dbReference>
<feature type="domain" description="DUF4126" evidence="2">
    <location>
        <begin position="12"/>
        <end position="151"/>
    </location>
</feature>
<dbReference type="AlphaFoldDB" id="A0AA49JJF6"/>
<keyword evidence="1" id="KW-0472">Membrane</keyword>
<keyword evidence="1" id="KW-1133">Transmembrane helix</keyword>
<organism evidence="3">
    <name type="scientific">Roseihalotalea indica</name>
    <dbReference type="NCBI Taxonomy" id="2867963"/>
    <lineage>
        <taxon>Bacteria</taxon>
        <taxon>Pseudomonadati</taxon>
        <taxon>Bacteroidota</taxon>
        <taxon>Cytophagia</taxon>
        <taxon>Cytophagales</taxon>
        <taxon>Catalimonadaceae</taxon>
        <taxon>Roseihalotalea</taxon>
    </lineage>
</organism>
<accession>A0AA49JJF6</accession>
<evidence type="ECO:0000259" key="2">
    <source>
        <dbReference type="Pfam" id="PF13548"/>
    </source>
</evidence>
<protein>
    <submittedName>
        <fullName evidence="3">DUF4126 family protein</fullName>
    </submittedName>
</protein>
<gene>
    <name evidence="3" type="ORF">K4G66_13800</name>
</gene>
<feature type="transmembrane region" description="Helical" evidence="1">
    <location>
        <begin position="12"/>
        <end position="34"/>
    </location>
</feature>
<proteinExistence type="predicted"/>
<reference evidence="3" key="1">
    <citation type="journal article" date="2023" name="Comput. Struct. Biotechnol. J.">
        <title>Discovery of a novel marine Bacteroidetes with a rich repertoire of carbohydrate-active enzymes.</title>
        <authorList>
            <person name="Chen B."/>
            <person name="Liu G."/>
            <person name="Chen Q."/>
            <person name="Wang H."/>
            <person name="Liu L."/>
            <person name="Tang K."/>
        </authorList>
    </citation>
    <scope>NUCLEOTIDE SEQUENCE</scope>
    <source>
        <strain evidence="3">TK19036</strain>
    </source>
</reference>
<sequence>MKNRKSESFVKIIGISAIAGMRAMTAPALVSHYLQSHPSRKLQRTKLGFMQTQQAAAICKVLAVGEIIGDKLPMTPNRTEAGGLVGRGVSGALVGATLALAQRKNHLVGASIGMVSALGATYISFLLRKKLTEETPISGLVWGALEDLLAVKSGQKLLEQ</sequence>
<reference evidence="3" key="2">
    <citation type="journal article" date="2024" name="Antonie Van Leeuwenhoek">
        <title>Roseihalotalea indica gen. nov., sp. nov., a halophilic Bacteroidetes from mesopelagic Southwest Indian Ocean with higher carbohydrate metabolic potential.</title>
        <authorList>
            <person name="Chen B."/>
            <person name="Zhang M."/>
            <person name="Lin D."/>
            <person name="Ye J."/>
            <person name="Tang K."/>
        </authorList>
    </citation>
    <scope>NUCLEOTIDE SEQUENCE</scope>
    <source>
        <strain evidence="3">TK19036</strain>
    </source>
</reference>
<name>A0AA49JJF6_9BACT</name>
<dbReference type="EMBL" id="CP120682">
    <property type="protein sequence ID" value="WKN39765.1"/>
    <property type="molecule type" value="Genomic_DNA"/>
</dbReference>
<feature type="transmembrane region" description="Helical" evidence="1">
    <location>
        <begin position="107"/>
        <end position="127"/>
    </location>
</feature>
<evidence type="ECO:0000256" key="1">
    <source>
        <dbReference type="SAM" id="Phobius"/>
    </source>
</evidence>
<keyword evidence="1" id="KW-0812">Transmembrane</keyword>
<evidence type="ECO:0000313" key="3">
    <source>
        <dbReference type="EMBL" id="WKN39765.1"/>
    </source>
</evidence>
<dbReference type="InterPro" id="IPR025196">
    <property type="entry name" value="DUF4126"/>
</dbReference>